<protein>
    <submittedName>
        <fullName evidence="2">Pimeloyl-ACP methyl ester carboxylesterase</fullName>
    </submittedName>
</protein>
<comment type="caution">
    <text evidence="2">The sequence shown here is derived from an EMBL/GenBank/DDBJ whole genome shotgun (WGS) entry which is preliminary data.</text>
</comment>
<dbReference type="Proteomes" id="UP000638648">
    <property type="component" value="Unassembled WGS sequence"/>
</dbReference>
<dbReference type="InterPro" id="IPR000073">
    <property type="entry name" value="AB_hydrolase_1"/>
</dbReference>
<accession>A0A927REG8</accession>
<dbReference type="AlphaFoldDB" id="A0A927REG8"/>
<dbReference type="InterPro" id="IPR052897">
    <property type="entry name" value="Sec-Metab_Biosynth_Hydrolase"/>
</dbReference>
<dbReference type="RefSeq" id="WP_202896856.1">
    <property type="nucleotide sequence ID" value="NZ_BAABJL010000005.1"/>
</dbReference>
<evidence type="ECO:0000313" key="3">
    <source>
        <dbReference type="Proteomes" id="UP000638648"/>
    </source>
</evidence>
<dbReference type="GO" id="GO:0003824">
    <property type="term" value="F:catalytic activity"/>
    <property type="evidence" value="ECO:0007669"/>
    <property type="project" value="UniProtKB-ARBA"/>
</dbReference>
<reference evidence="2" key="1">
    <citation type="submission" date="2020-10" db="EMBL/GenBank/DDBJ databases">
        <title>Sequencing the genomes of 1000 actinobacteria strains.</title>
        <authorList>
            <person name="Klenk H.-P."/>
        </authorList>
    </citation>
    <scope>NUCLEOTIDE SEQUENCE</scope>
    <source>
        <strain evidence="2">DSM 45354</strain>
    </source>
</reference>
<evidence type="ECO:0000259" key="1">
    <source>
        <dbReference type="Pfam" id="PF12697"/>
    </source>
</evidence>
<keyword evidence="3" id="KW-1185">Reference proteome</keyword>
<gene>
    <name evidence="2" type="ORF">HEB94_009002</name>
</gene>
<evidence type="ECO:0000313" key="2">
    <source>
        <dbReference type="EMBL" id="MBE1612154.1"/>
    </source>
</evidence>
<dbReference type="Pfam" id="PF12697">
    <property type="entry name" value="Abhydrolase_6"/>
    <property type="match status" value="1"/>
</dbReference>
<proteinExistence type="predicted"/>
<dbReference type="PANTHER" id="PTHR37017:SF11">
    <property type="entry name" value="ESTERASE_LIPASE_THIOESTERASE DOMAIN-CONTAINING PROTEIN"/>
    <property type="match status" value="1"/>
</dbReference>
<dbReference type="PANTHER" id="PTHR37017">
    <property type="entry name" value="AB HYDROLASE-1 DOMAIN-CONTAINING PROTEIN-RELATED"/>
    <property type="match status" value="1"/>
</dbReference>
<dbReference type="EMBL" id="JADBEM010000001">
    <property type="protein sequence ID" value="MBE1612154.1"/>
    <property type="molecule type" value="Genomic_DNA"/>
</dbReference>
<dbReference type="SUPFAM" id="SSF53474">
    <property type="entry name" value="alpha/beta-Hydrolases"/>
    <property type="match status" value="1"/>
</dbReference>
<name>A0A927REG8_9ACTN</name>
<feature type="domain" description="AB hydrolase-1" evidence="1">
    <location>
        <begin position="62"/>
        <end position="284"/>
    </location>
</feature>
<dbReference type="InterPro" id="IPR029058">
    <property type="entry name" value="AB_hydrolase_fold"/>
</dbReference>
<sequence>MRTLGGGRRTIAVAVLLAVALSLVVLGLAGVRDARSASGTVGAGTNGAVGAAAPACAAKPTIVLVHGAWANTSSWNGEVTRLQRDGYVARAVSNPLRDLTSDAASVAAFLDTIPGPIVLVGHSYGGAVITNAAAGNPNVKALVYVDAAAPAVGESTGELSGKTSALSAKPSTLYDTVPRTTTPTGDTDLYLKETPFLRSFGPDLPRRTAQALWASQNPAAMNAFTTPSTAAAWKTIPSWYVFGTADRIITPQSLTFMAHRAHARIKTVPGGSHLTLISHPQPVTDQILAAARATCPKRR</sequence>
<organism evidence="2 3">
    <name type="scientific">Actinopolymorpha pittospori</name>
    <dbReference type="NCBI Taxonomy" id="648752"/>
    <lineage>
        <taxon>Bacteria</taxon>
        <taxon>Bacillati</taxon>
        <taxon>Actinomycetota</taxon>
        <taxon>Actinomycetes</taxon>
        <taxon>Propionibacteriales</taxon>
        <taxon>Actinopolymorphaceae</taxon>
        <taxon>Actinopolymorpha</taxon>
    </lineage>
</organism>
<dbReference type="Gene3D" id="3.40.50.1820">
    <property type="entry name" value="alpha/beta hydrolase"/>
    <property type="match status" value="1"/>
</dbReference>